<dbReference type="SFLD" id="SFLDG00002">
    <property type="entry name" value="C1.7:_P-type_atpase_like"/>
    <property type="match status" value="1"/>
</dbReference>
<dbReference type="PRINTS" id="PR00119">
    <property type="entry name" value="CATATPASE"/>
</dbReference>
<feature type="transmembrane region" description="Helical" evidence="17">
    <location>
        <begin position="230"/>
        <end position="246"/>
    </location>
</feature>
<keyword evidence="7 17" id="KW-0479">Metal-binding</keyword>
<evidence type="ECO:0000256" key="17">
    <source>
        <dbReference type="RuleBase" id="RU362081"/>
    </source>
</evidence>
<dbReference type="PANTHER" id="PTHR43520:SF5">
    <property type="entry name" value="CATION-TRANSPORTING P-TYPE ATPASE-RELATED"/>
    <property type="match status" value="1"/>
</dbReference>
<keyword evidence="3" id="KW-0813">Transport</keyword>
<dbReference type="NCBIfam" id="TIGR01511">
    <property type="entry name" value="ATPase-IB1_Cu"/>
    <property type="match status" value="1"/>
</dbReference>
<evidence type="ECO:0000256" key="5">
    <source>
        <dbReference type="ARBA" id="ARBA00022553"/>
    </source>
</evidence>
<evidence type="ECO:0000256" key="14">
    <source>
        <dbReference type="ARBA" id="ARBA00023008"/>
    </source>
</evidence>
<evidence type="ECO:0000256" key="2">
    <source>
        <dbReference type="ARBA" id="ARBA00006024"/>
    </source>
</evidence>
<dbReference type="GO" id="GO:0055070">
    <property type="term" value="P:copper ion homeostasis"/>
    <property type="evidence" value="ECO:0007669"/>
    <property type="project" value="TreeGrafter"/>
</dbReference>
<dbReference type="Gene3D" id="3.40.1110.10">
    <property type="entry name" value="Calcium-transporting ATPase, cytoplasmic domain N"/>
    <property type="match status" value="1"/>
</dbReference>
<dbReference type="GO" id="GO:0005886">
    <property type="term" value="C:plasma membrane"/>
    <property type="evidence" value="ECO:0007669"/>
    <property type="project" value="UniProtKB-SubCell"/>
</dbReference>
<dbReference type="GO" id="GO:0016887">
    <property type="term" value="F:ATP hydrolysis activity"/>
    <property type="evidence" value="ECO:0007669"/>
    <property type="project" value="InterPro"/>
</dbReference>
<organism evidence="20 21">
    <name type="scientific">Stackebrandtia albiflava</name>
    <dbReference type="NCBI Taxonomy" id="406432"/>
    <lineage>
        <taxon>Bacteria</taxon>
        <taxon>Bacillati</taxon>
        <taxon>Actinomycetota</taxon>
        <taxon>Actinomycetes</taxon>
        <taxon>Glycomycetales</taxon>
        <taxon>Glycomycetaceae</taxon>
        <taxon>Stackebrandtia</taxon>
    </lineage>
</organism>
<dbReference type="InterPro" id="IPR059000">
    <property type="entry name" value="ATPase_P-type_domA"/>
</dbReference>
<dbReference type="InterPro" id="IPR018303">
    <property type="entry name" value="ATPase_P-typ_P_site"/>
</dbReference>
<feature type="transmembrane region" description="Helical" evidence="17">
    <location>
        <begin position="757"/>
        <end position="776"/>
    </location>
</feature>
<dbReference type="Pfam" id="PF00122">
    <property type="entry name" value="E1-E2_ATPase"/>
    <property type="match status" value="1"/>
</dbReference>
<comment type="subcellular location">
    <subcellularLocation>
        <location evidence="1">Cell membrane</location>
        <topology evidence="1">Multi-pass membrane protein</topology>
    </subcellularLocation>
</comment>
<keyword evidence="8 17" id="KW-0547">Nucleotide-binding</keyword>
<dbReference type="Gene3D" id="2.70.150.10">
    <property type="entry name" value="Calcium-transporting ATPase, cytoplasmic transduction domain A"/>
    <property type="match status" value="1"/>
</dbReference>
<evidence type="ECO:0000256" key="15">
    <source>
        <dbReference type="ARBA" id="ARBA00023065"/>
    </source>
</evidence>
<dbReference type="Proteomes" id="UP000321617">
    <property type="component" value="Unassembled WGS sequence"/>
</dbReference>
<dbReference type="NCBIfam" id="TIGR01494">
    <property type="entry name" value="ATPase_P-type"/>
    <property type="match status" value="1"/>
</dbReference>
<evidence type="ECO:0000259" key="19">
    <source>
        <dbReference type="Pfam" id="PF00122"/>
    </source>
</evidence>
<keyword evidence="15" id="KW-0406">Ion transport</keyword>
<keyword evidence="4 17" id="KW-1003">Cell membrane</keyword>
<evidence type="ECO:0000256" key="7">
    <source>
        <dbReference type="ARBA" id="ARBA00022723"/>
    </source>
</evidence>
<gene>
    <name evidence="20" type="ORF">LX16_1751</name>
</gene>
<comment type="similarity">
    <text evidence="2 17">Belongs to the cation transport ATPase (P-type) (TC 3.A.3) family. Type IB subfamily.</text>
</comment>
<keyword evidence="12" id="KW-1278">Translocase</keyword>
<dbReference type="InterPro" id="IPR044492">
    <property type="entry name" value="P_typ_ATPase_HD_dom"/>
</dbReference>
<dbReference type="SUPFAM" id="SSF81653">
    <property type="entry name" value="Calcium ATPase, transduction domain A"/>
    <property type="match status" value="1"/>
</dbReference>
<keyword evidence="21" id="KW-1185">Reference proteome</keyword>
<feature type="compositionally biased region" description="Basic and acidic residues" evidence="18">
    <location>
        <begin position="91"/>
        <end position="100"/>
    </location>
</feature>
<comment type="caution">
    <text evidence="20">The sequence shown here is derived from an EMBL/GenBank/DDBJ whole genome shotgun (WGS) entry which is preliminary data.</text>
</comment>
<dbReference type="PROSITE" id="PS00154">
    <property type="entry name" value="ATPASE_E1_E2"/>
    <property type="match status" value="1"/>
</dbReference>
<keyword evidence="10 17" id="KW-0067">ATP-binding</keyword>
<dbReference type="SUPFAM" id="SSF56784">
    <property type="entry name" value="HAD-like"/>
    <property type="match status" value="1"/>
</dbReference>
<evidence type="ECO:0000256" key="6">
    <source>
        <dbReference type="ARBA" id="ARBA00022692"/>
    </source>
</evidence>
<dbReference type="InterPro" id="IPR001757">
    <property type="entry name" value="P_typ_ATPase"/>
</dbReference>
<feature type="region of interest" description="Disordered" evidence="18">
    <location>
        <begin position="70"/>
        <end position="128"/>
    </location>
</feature>
<dbReference type="InterPro" id="IPR023299">
    <property type="entry name" value="ATPase_P-typ_cyto_dom_N"/>
</dbReference>
<evidence type="ECO:0000256" key="12">
    <source>
        <dbReference type="ARBA" id="ARBA00022967"/>
    </source>
</evidence>
<evidence type="ECO:0000256" key="8">
    <source>
        <dbReference type="ARBA" id="ARBA00022741"/>
    </source>
</evidence>
<keyword evidence="11" id="KW-0460">Magnesium</keyword>
<keyword evidence="5" id="KW-0597">Phosphoprotein</keyword>
<dbReference type="EMBL" id="VLLL01000005">
    <property type="protein sequence ID" value="TWJ16031.1"/>
    <property type="molecule type" value="Genomic_DNA"/>
</dbReference>
<accession>A0A562VDY5</accession>
<keyword evidence="9" id="KW-0187">Copper transport</keyword>
<dbReference type="InterPro" id="IPR027256">
    <property type="entry name" value="P-typ_ATPase_IB"/>
</dbReference>
<evidence type="ECO:0000313" key="21">
    <source>
        <dbReference type="Proteomes" id="UP000321617"/>
    </source>
</evidence>
<feature type="compositionally biased region" description="Basic and acidic residues" evidence="18">
    <location>
        <begin position="107"/>
        <end position="128"/>
    </location>
</feature>
<evidence type="ECO:0000256" key="4">
    <source>
        <dbReference type="ARBA" id="ARBA00022475"/>
    </source>
</evidence>
<dbReference type="GO" id="GO:0005507">
    <property type="term" value="F:copper ion binding"/>
    <property type="evidence" value="ECO:0007669"/>
    <property type="project" value="TreeGrafter"/>
</dbReference>
<feature type="transmembrane region" description="Helical" evidence="17">
    <location>
        <begin position="139"/>
        <end position="160"/>
    </location>
</feature>
<dbReference type="InterPro" id="IPR023298">
    <property type="entry name" value="ATPase_P-typ_TM_dom_sf"/>
</dbReference>
<dbReference type="FunFam" id="2.70.150.10:FF:000020">
    <property type="entry name" value="Copper-exporting P-type ATPase A"/>
    <property type="match status" value="1"/>
</dbReference>
<evidence type="ECO:0000256" key="16">
    <source>
        <dbReference type="ARBA" id="ARBA00023136"/>
    </source>
</evidence>
<name>A0A562VDY5_9ACTN</name>
<evidence type="ECO:0000256" key="9">
    <source>
        <dbReference type="ARBA" id="ARBA00022796"/>
    </source>
</evidence>
<evidence type="ECO:0000313" key="20">
    <source>
        <dbReference type="EMBL" id="TWJ16031.1"/>
    </source>
</evidence>
<feature type="transmembrane region" description="Helical" evidence="17">
    <location>
        <begin position="423"/>
        <end position="447"/>
    </location>
</feature>
<protein>
    <submittedName>
        <fullName evidence="20">Cu2+-exporting ATPase</fullName>
    </submittedName>
</protein>
<dbReference type="GO" id="GO:0005524">
    <property type="term" value="F:ATP binding"/>
    <property type="evidence" value="ECO:0007669"/>
    <property type="project" value="UniProtKB-UniRule"/>
</dbReference>
<reference evidence="20 21" key="1">
    <citation type="journal article" date="2013" name="Stand. Genomic Sci.">
        <title>Genomic Encyclopedia of Type Strains, Phase I: The one thousand microbial genomes (KMG-I) project.</title>
        <authorList>
            <person name="Kyrpides N.C."/>
            <person name="Woyke T."/>
            <person name="Eisen J.A."/>
            <person name="Garrity G."/>
            <person name="Lilburn T.G."/>
            <person name="Beck B.J."/>
            <person name="Whitman W.B."/>
            <person name="Hugenholtz P."/>
            <person name="Klenk H.P."/>
        </authorList>
    </citation>
    <scope>NUCLEOTIDE SEQUENCE [LARGE SCALE GENOMIC DNA]</scope>
    <source>
        <strain evidence="20 21">DSM 45044</strain>
    </source>
</reference>
<feature type="transmembrane region" description="Helical" evidence="17">
    <location>
        <begin position="205"/>
        <end position="224"/>
    </location>
</feature>
<keyword evidence="16 17" id="KW-0472">Membrane</keyword>
<feature type="domain" description="P-type ATPase A" evidence="19">
    <location>
        <begin position="265"/>
        <end position="364"/>
    </location>
</feature>
<evidence type="ECO:0000256" key="13">
    <source>
        <dbReference type="ARBA" id="ARBA00022989"/>
    </source>
</evidence>
<feature type="transmembrane region" description="Helical" evidence="17">
    <location>
        <begin position="381"/>
        <end position="403"/>
    </location>
</feature>
<evidence type="ECO:0000256" key="10">
    <source>
        <dbReference type="ARBA" id="ARBA00022840"/>
    </source>
</evidence>
<dbReference type="Pfam" id="PF00702">
    <property type="entry name" value="Hydrolase"/>
    <property type="match status" value="1"/>
</dbReference>
<feature type="transmembrane region" description="Helical" evidence="17">
    <location>
        <begin position="728"/>
        <end position="751"/>
    </location>
</feature>
<dbReference type="InterPro" id="IPR036412">
    <property type="entry name" value="HAD-like_sf"/>
</dbReference>
<keyword evidence="13 17" id="KW-1133">Transmembrane helix</keyword>
<proteinExistence type="inferred from homology"/>
<keyword evidence="6 17" id="KW-0812">Transmembrane</keyword>
<feature type="transmembrane region" description="Helical" evidence="17">
    <location>
        <begin position="172"/>
        <end position="193"/>
    </location>
</feature>
<dbReference type="AlphaFoldDB" id="A0A562VDY5"/>
<dbReference type="PANTHER" id="PTHR43520">
    <property type="entry name" value="ATP7, ISOFORM B"/>
    <property type="match status" value="1"/>
</dbReference>
<dbReference type="InterPro" id="IPR008250">
    <property type="entry name" value="ATPase_P-typ_transduc_dom_A_sf"/>
</dbReference>
<dbReference type="SFLD" id="SFLDF00027">
    <property type="entry name" value="p-type_atpase"/>
    <property type="match status" value="1"/>
</dbReference>
<sequence>MRGGDPDRTLMQIRGRGIAEITVADWSIYTPRGYKCGGGTTAETATAANGSTAAHGHLWSAQVESGGKVTMTQHPQHGEHGTGAEPPPAVREAHSGHDAHGGASGHATHDAHGGASGHDAHGGHDKHAGHDPDVFRRKFWLSLVLTVPIVITSHMIMEWFGYRIDFPGVELVGPVLGTAVFLYGGWPFLVGAWQEARDRAPGMMLLISLAITVAFLASLATSLGLFGLDFWWELAALVTIMLLGHWQEMKAIGQAQGALAALAALLPDDAERVTGSGVETVPVSALALGDVVLVRSGGRIPADGVITEGQAELDESMITGESRPVRREPGDKVVAGTVATDSAIRVRIEAVGGDTALAGIQRMVAQAQSSGGRVQVLADRFAALLFYIAVAAAVVTFVAWALAGSLSESVVRTVTVLVIACPHALGLAIPLVIALSTAVAAKAGILVKDRLALERMRTVDAVLFDKTGTLTKGSHTVSGVAAVSGRDRDEVLAIAAAVESDSEHPLARAIVAAAPQDRPVATEFGSLTGRGVEATVDGVRYAVGGPALLRELGVAAPEELAAHAAEWSGRGAAVLYLWRLTGDRPTALGAIALEDEVRPEAREAIRQLREQGVGKIVMITGDARPVAEAVAADLGFTAQDEVFAEVLPADKDRAVAELQSRGLVVAMVGDGVNDAPALARADVGIAIGAGTDVAMESAGVVLASSDPRGVTGVRRLSAASYRKMRENLAWAAGYNVVAIPLAAGALAWAGIVLSPAVGAVLMSVSTIVVAVNAQLLRRVRLTPED</sequence>
<evidence type="ECO:0000256" key="3">
    <source>
        <dbReference type="ARBA" id="ARBA00022448"/>
    </source>
</evidence>
<evidence type="ECO:0000256" key="11">
    <source>
        <dbReference type="ARBA" id="ARBA00022842"/>
    </source>
</evidence>
<keyword evidence="14" id="KW-0186">Copper</keyword>
<evidence type="ECO:0000256" key="1">
    <source>
        <dbReference type="ARBA" id="ARBA00004651"/>
    </source>
</evidence>
<dbReference type="InterPro" id="IPR023214">
    <property type="entry name" value="HAD_sf"/>
</dbReference>
<dbReference type="SFLD" id="SFLDS00003">
    <property type="entry name" value="Haloacid_Dehalogenase"/>
    <property type="match status" value="1"/>
</dbReference>
<dbReference type="NCBIfam" id="TIGR01525">
    <property type="entry name" value="ATPase-IB_hvy"/>
    <property type="match status" value="1"/>
</dbReference>
<dbReference type="GO" id="GO:0043682">
    <property type="term" value="F:P-type divalent copper transporter activity"/>
    <property type="evidence" value="ECO:0007669"/>
    <property type="project" value="TreeGrafter"/>
</dbReference>
<evidence type="ECO:0000256" key="18">
    <source>
        <dbReference type="SAM" id="MobiDB-lite"/>
    </source>
</evidence>
<dbReference type="PRINTS" id="PR00943">
    <property type="entry name" value="CUATPASE"/>
</dbReference>
<dbReference type="SUPFAM" id="SSF81665">
    <property type="entry name" value="Calcium ATPase, transmembrane domain M"/>
    <property type="match status" value="1"/>
</dbReference>
<dbReference type="Gene3D" id="3.40.50.1000">
    <property type="entry name" value="HAD superfamily/HAD-like"/>
    <property type="match status" value="1"/>
</dbReference>